<reference evidence="11" key="1">
    <citation type="submission" date="2020-11" db="EMBL/GenBank/DDBJ databases">
        <authorList>
            <person name="Tran Van P."/>
        </authorList>
    </citation>
    <scope>NUCLEOTIDE SEQUENCE</scope>
</reference>
<dbReference type="InterPro" id="IPR011009">
    <property type="entry name" value="Kinase-like_dom_sf"/>
</dbReference>
<dbReference type="EC" id="2.7.11.1" evidence="1"/>
<dbReference type="Proteomes" id="UP000728032">
    <property type="component" value="Unassembled WGS sequence"/>
</dbReference>
<organism evidence="11">
    <name type="scientific">Oppiella nova</name>
    <dbReference type="NCBI Taxonomy" id="334625"/>
    <lineage>
        <taxon>Eukaryota</taxon>
        <taxon>Metazoa</taxon>
        <taxon>Ecdysozoa</taxon>
        <taxon>Arthropoda</taxon>
        <taxon>Chelicerata</taxon>
        <taxon>Arachnida</taxon>
        <taxon>Acari</taxon>
        <taxon>Acariformes</taxon>
        <taxon>Sarcoptiformes</taxon>
        <taxon>Oribatida</taxon>
        <taxon>Brachypylina</taxon>
        <taxon>Oppioidea</taxon>
        <taxon>Oppiidae</taxon>
        <taxon>Oppiella</taxon>
    </lineage>
</organism>
<comment type="catalytic activity">
    <reaction evidence="7">
        <text>L-threonyl-[protein] + ATP = O-phospho-L-threonyl-[protein] + ADP + H(+)</text>
        <dbReference type="Rhea" id="RHEA:46608"/>
        <dbReference type="Rhea" id="RHEA-COMP:11060"/>
        <dbReference type="Rhea" id="RHEA-COMP:11605"/>
        <dbReference type="ChEBI" id="CHEBI:15378"/>
        <dbReference type="ChEBI" id="CHEBI:30013"/>
        <dbReference type="ChEBI" id="CHEBI:30616"/>
        <dbReference type="ChEBI" id="CHEBI:61977"/>
        <dbReference type="ChEBI" id="CHEBI:456216"/>
        <dbReference type="EC" id="2.7.11.1"/>
    </reaction>
</comment>
<feature type="non-terminal residue" evidence="11">
    <location>
        <position position="88"/>
    </location>
</feature>
<dbReference type="Gene3D" id="3.30.200.20">
    <property type="entry name" value="Phosphorylase Kinase, domain 1"/>
    <property type="match status" value="1"/>
</dbReference>
<dbReference type="GO" id="GO:0035556">
    <property type="term" value="P:intracellular signal transduction"/>
    <property type="evidence" value="ECO:0007669"/>
    <property type="project" value="TreeGrafter"/>
</dbReference>
<dbReference type="PANTHER" id="PTHR24356">
    <property type="entry name" value="SERINE/THREONINE-PROTEIN KINASE"/>
    <property type="match status" value="1"/>
</dbReference>
<dbReference type="OrthoDB" id="347657at2759"/>
<sequence>MAELKKCANDFKFFGIIGEGSFSTVYMAREVQRSKEVAIKVCEKKLIRREKKSTAILREKKCLHTLTTAETSPFFIQLLCTFQDDERL</sequence>
<evidence type="ECO:0000256" key="7">
    <source>
        <dbReference type="ARBA" id="ARBA00047899"/>
    </source>
</evidence>
<dbReference type="GO" id="GO:0005524">
    <property type="term" value="F:ATP binding"/>
    <property type="evidence" value="ECO:0007669"/>
    <property type="project" value="UniProtKB-UniRule"/>
</dbReference>
<evidence type="ECO:0000256" key="6">
    <source>
        <dbReference type="ARBA" id="ARBA00022840"/>
    </source>
</evidence>
<accession>A0A7R9MUK9</accession>
<keyword evidence="6 9" id="KW-0067">ATP-binding</keyword>
<dbReference type="PANTHER" id="PTHR24356:SF163">
    <property type="entry name" value="3-PHOSPHOINOSITIDE-DEPENDENT PROTEIN KINASE 1-RELATED"/>
    <property type="match status" value="1"/>
</dbReference>
<dbReference type="SUPFAM" id="SSF56112">
    <property type="entry name" value="Protein kinase-like (PK-like)"/>
    <property type="match status" value="1"/>
</dbReference>
<dbReference type="PROSITE" id="PS50011">
    <property type="entry name" value="PROTEIN_KINASE_DOM"/>
    <property type="match status" value="1"/>
</dbReference>
<dbReference type="InterPro" id="IPR050236">
    <property type="entry name" value="Ser_Thr_kinase_AGC"/>
</dbReference>
<evidence type="ECO:0000256" key="5">
    <source>
        <dbReference type="ARBA" id="ARBA00022777"/>
    </source>
</evidence>
<feature type="binding site" evidence="9">
    <location>
        <position position="40"/>
    </location>
    <ligand>
        <name>ATP</name>
        <dbReference type="ChEBI" id="CHEBI:30616"/>
    </ligand>
</feature>
<name>A0A7R9MUK9_9ACAR</name>
<evidence type="ECO:0000256" key="8">
    <source>
        <dbReference type="ARBA" id="ARBA00048679"/>
    </source>
</evidence>
<dbReference type="PROSITE" id="PS00107">
    <property type="entry name" value="PROTEIN_KINASE_ATP"/>
    <property type="match status" value="1"/>
</dbReference>
<gene>
    <name evidence="11" type="ORF">ONB1V03_LOCUS23071</name>
    <name evidence="12" type="ORF">ONB1V03_LOCUS23075</name>
</gene>
<evidence type="ECO:0000256" key="1">
    <source>
        <dbReference type="ARBA" id="ARBA00012513"/>
    </source>
</evidence>
<evidence type="ECO:0000256" key="4">
    <source>
        <dbReference type="ARBA" id="ARBA00022741"/>
    </source>
</evidence>
<evidence type="ECO:0000313" key="12">
    <source>
        <dbReference type="EMBL" id="CAD7666784.1"/>
    </source>
</evidence>
<dbReference type="EMBL" id="CAJPVJ010055743">
    <property type="protein sequence ID" value="CAG2183651.1"/>
    <property type="molecule type" value="Genomic_DNA"/>
</dbReference>
<keyword evidence="2" id="KW-0723">Serine/threonine-protein kinase</keyword>
<proteinExistence type="predicted"/>
<keyword evidence="3" id="KW-0808">Transferase</keyword>
<protein>
    <recommendedName>
        <fullName evidence="1">non-specific serine/threonine protein kinase</fullName>
        <ecNumber evidence="1">2.7.11.1</ecNumber>
    </recommendedName>
</protein>
<evidence type="ECO:0000256" key="3">
    <source>
        <dbReference type="ARBA" id="ARBA00022679"/>
    </source>
</evidence>
<dbReference type="InterPro" id="IPR000719">
    <property type="entry name" value="Prot_kinase_dom"/>
</dbReference>
<evidence type="ECO:0000313" key="11">
    <source>
        <dbReference type="EMBL" id="CAD7666780.1"/>
    </source>
</evidence>
<feature type="domain" description="Protein kinase" evidence="10">
    <location>
        <begin position="11"/>
        <end position="88"/>
    </location>
</feature>
<dbReference type="EMBL" id="OC970602">
    <property type="protein sequence ID" value="CAD7666784.1"/>
    <property type="molecule type" value="Genomic_DNA"/>
</dbReference>
<keyword evidence="4 9" id="KW-0547">Nucleotide-binding</keyword>
<dbReference type="EMBL" id="OC970568">
    <property type="protein sequence ID" value="CAD7666780.1"/>
    <property type="molecule type" value="Genomic_DNA"/>
</dbReference>
<evidence type="ECO:0000256" key="9">
    <source>
        <dbReference type="PROSITE-ProRule" id="PRU10141"/>
    </source>
</evidence>
<keyword evidence="13" id="KW-1185">Reference proteome</keyword>
<comment type="catalytic activity">
    <reaction evidence="8">
        <text>L-seryl-[protein] + ATP = O-phospho-L-seryl-[protein] + ADP + H(+)</text>
        <dbReference type="Rhea" id="RHEA:17989"/>
        <dbReference type="Rhea" id="RHEA-COMP:9863"/>
        <dbReference type="Rhea" id="RHEA-COMP:11604"/>
        <dbReference type="ChEBI" id="CHEBI:15378"/>
        <dbReference type="ChEBI" id="CHEBI:29999"/>
        <dbReference type="ChEBI" id="CHEBI:30616"/>
        <dbReference type="ChEBI" id="CHEBI:83421"/>
        <dbReference type="ChEBI" id="CHEBI:456216"/>
        <dbReference type="EC" id="2.7.11.1"/>
    </reaction>
</comment>
<evidence type="ECO:0000256" key="2">
    <source>
        <dbReference type="ARBA" id="ARBA00022527"/>
    </source>
</evidence>
<evidence type="ECO:0000259" key="10">
    <source>
        <dbReference type="PROSITE" id="PS50011"/>
    </source>
</evidence>
<dbReference type="AlphaFoldDB" id="A0A7R9MUK9"/>
<keyword evidence="5" id="KW-0418">Kinase</keyword>
<dbReference type="GO" id="GO:0004674">
    <property type="term" value="F:protein serine/threonine kinase activity"/>
    <property type="evidence" value="ECO:0007669"/>
    <property type="project" value="UniProtKB-KW"/>
</dbReference>
<dbReference type="InterPro" id="IPR017441">
    <property type="entry name" value="Protein_kinase_ATP_BS"/>
</dbReference>
<dbReference type="Pfam" id="PF00069">
    <property type="entry name" value="Pkinase"/>
    <property type="match status" value="1"/>
</dbReference>
<evidence type="ECO:0000313" key="13">
    <source>
        <dbReference type="Proteomes" id="UP000728032"/>
    </source>
</evidence>
<dbReference type="EMBL" id="CAJPVJ010055777">
    <property type="protein sequence ID" value="CAG2183655.1"/>
    <property type="molecule type" value="Genomic_DNA"/>
</dbReference>